<evidence type="ECO:0000313" key="10">
    <source>
        <dbReference type="Proteomes" id="UP001172159"/>
    </source>
</evidence>
<comment type="similarity">
    <text evidence="4">Belongs to the putative lipase ROG1 family.</text>
</comment>
<evidence type="ECO:0000313" key="9">
    <source>
        <dbReference type="EMBL" id="KAK0716523.1"/>
    </source>
</evidence>
<dbReference type="PANTHER" id="PTHR48182:SF2">
    <property type="entry name" value="PROTEIN SERAC1"/>
    <property type="match status" value="1"/>
</dbReference>
<dbReference type="InterPro" id="IPR052374">
    <property type="entry name" value="SERAC1"/>
</dbReference>
<evidence type="ECO:0000256" key="7">
    <source>
        <dbReference type="ARBA" id="ARBA00023136"/>
    </source>
</evidence>
<dbReference type="InterPro" id="IPR029058">
    <property type="entry name" value="AB_hydrolase_fold"/>
</dbReference>
<dbReference type="GO" id="GO:0005739">
    <property type="term" value="C:mitochondrion"/>
    <property type="evidence" value="ECO:0007669"/>
    <property type="project" value="UniProtKB-SubCell"/>
</dbReference>
<gene>
    <name evidence="9" type="ORF">B0T21DRAFT_454319</name>
</gene>
<dbReference type="Pfam" id="PF05057">
    <property type="entry name" value="DUF676"/>
    <property type="match status" value="1"/>
</dbReference>
<evidence type="ECO:0000256" key="2">
    <source>
        <dbReference type="ARBA" id="ARBA00004240"/>
    </source>
</evidence>
<comment type="subcellular location">
    <subcellularLocation>
        <location evidence="2">Endoplasmic reticulum</location>
    </subcellularLocation>
    <subcellularLocation>
        <location evidence="3">Membrane</location>
    </subcellularLocation>
    <subcellularLocation>
        <location evidence="1">Mitochondrion</location>
    </subcellularLocation>
</comment>
<organism evidence="9 10">
    <name type="scientific">Apiosordaria backusii</name>
    <dbReference type="NCBI Taxonomy" id="314023"/>
    <lineage>
        <taxon>Eukaryota</taxon>
        <taxon>Fungi</taxon>
        <taxon>Dikarya</taxon>
        <taxon>Ascomycota</taxon>
        <taxon>Pezizomycotina</taxon>
        <taxon>Sordariomycetes</taxon>
        <taxon>Sordariomycetidae</taxon>
        <taxon>Sordariales</taxon>
        <taxon>Lasiosphaeriaceae</taxon>
        <taxon>Apiosordaria</taxon>
    </lineage>
</organism>
<dbReference type="InterPro" id="IPR007751">
    <property type="entry name" value="DUF676_lipase-like"/>
</dbReference>
<evidence type="ECO:0000256" key="1">
    <source>
        <dbReference type="ARBA" id="ARBA00004173"/>
    </source>
</evidence>
<dbReference type="SUPFAM" id="SSF53474">
    <property type="entry name" value="alpha/beta-Hydrolases"/>
    <property type="match status" value="1"/>
</dbReference>
<evidence type="ECO:0000256" key="3">
    <source>
        <dbReference type="ARBA" id="ARBA00004370"/>
    </source>
</evidence>
<evidence type="ECO:0000256" key="5">
    <source>
        <dbReference type="ARBA" id="ARBA00022824"/>
    </source>
</evidence>
<accession>A0AA40DYS2</accession>
<evidence type="ECO:0000259" key="8">
    <source>
        <dbReference type="Pfam" id="PF05057"/>
    </source>
</evidence>
<dbReference type="PANTHER" id="PTHR48182">
    <property type="entry name" value="PROTEIN SERAC1"/>
    <property type="match status" value="1"/>
</dbReference>
<evidence type="ECO:0000256" key="4">
    <source>
        <dbReference type="ARBA" id="ARBA00007920"/>
    </source>
</evidence>
<protein>
    <recommendedName>
        <fullName evidence="8">DUF676 domain-containing protein</fullName>
    </recommendedName>
</protein>
<sequence>MSDRVFLQQLYPNPDAVVKEAPNIDIVLIHGVNGGAIKTWECTKDQNKNLLDPVVWPRDLLPQQFPRARILAFGYNGDIYRNDSLAGIRDLGKTLLSYLTLKRQDVEPSRPILFIAHCLGGIIVKQALHTAHYERDYSRIAKETAGIFFFGTPHLSSSKDKWDHLVKAYSSLDKPSGWLRRSRLVKALQKDSDELVDLMNKFRHMMVKDNRGVDRSGKTSMRWTIVNFYETVEYPGAKACIVDMTAAQMNVPGEILKAVHRDHAGMCQFATEEDPAFQELCAEIKKLVPEEYRQVGVFEWRVKNDGEEDELRAEERAGSRMIEERAGNHIIGDQRQGYYLEERKPELSDILGPRVVEVAETVQT</sequence>
<keyword evidence="7" id="KW-0472">Membrane</keyword>
<evidence type="ECO:0000256" key="6">
    <source>
        <dbReference type="ARBA" id="ARBA00023128"/>
    </source>
</evidence>
<dbReference type="GO" id="GO:0016020">
    <property type="term" value="C:membrane"/>
    <property type="evidence" value="ECO:0007669"/>
    <property type="project" value="UniProtKB-SubCell"/>
</dbReference>
<keyword evidence="6" id="KW-0496">Mitochondrion</keyword>
<dbReference type="Proteomes" id="UP001172159">
    <property type="component" value="Unassembled WGS sequence"/>
</dbReference>
<keyword evidence="10" id="KW-1185">Reference proteome</keyword>
<dbReference type="AlphaFoldDB" id="A0AA40DYS2"/>
<dbReference type="GO" id="GO:0005783">
    <property type="term" value="C:endoplasmic reticulum"/>
    <property type="evidence" value="ECO:0007669"/>
    <property type="project" value="UniProtKB-SubCell"/>
</dbReference>
<reference evidence="9" key="1">
    <citation type="submission" date="2023-06" db="EMBL/GenBank/DDBJ databases">
        <title>Genome-scale phylogeny and comparative genomics of the fungal order Sordariales.</title>
        <authorList>
            <consortium name="Lawrence Berkeley National Laboratory"/>
            <person name="Hensen N."/>
            <person name="Bonometti L."/>
            <person name="Westerberg I."/>
            <person name="Brannstrom I.O."/>
            <person name="Guillou S."/>
            <person name="Cros-Aarteil S."/>
            <person name="Calhoun S."/>
            <person name="Haridas S."/>
            <person name="Kuo A."/>
            <person name="Mondo S."/>
            <person name="Pangilinan J."/>
            <person name="Riley R."/>
            <person name="Labutti K."/>
            <person name="Andreopoulos B."/>
            <person name="Lipzen A."/>
            <person name="Chen C."/>
            <person name="Yanf M."/>
            <person name="Daum C."/>
            <person name="Ng V."/>
            <person name="Clum A."/>
            <person name="Steindorff A."/>
            <person name="Ohm R."/>
            <person name="Martin F."/>
            <person name="Silar P."/>
            <person name="Natvig D."/>
            <person name="Lalanne C."/>
            <person name="Gautier V."/>
            <person name="Ament-Velasquez S.L."/>
            <person name="Kruys A."/>
            <person name="Hutchinson M.I."/>
            <person name="Powell A.J."/>
            <person name="Barry K."/>
            <person name="Miller A.N."/>
            <person name="Grigoriev I.V."/>
            <person name="Debuchy R."/>
            <person name="Gladieux P."/>
            <person name="Thoren M.H."/>
            <person name="Johannesson H."/>
        </authorList>
    </citation>
    <scope>NUCLEOTIDE SEQUENCE</scope>
    <source>
        <strain evidence="9">CBS 540.89</strain>
    </source>
</reference>
<dbReference type="Gene3D" id="3.40.50.1820">
    <property type="entry name" value="alpha/beta hydrolase"/>
    <property type="match status" value="1"/>
</dbReference>
<dbReference type="EMBL" id="JAUKTV010000014">
    <property type="protein sequence ID" value="KAK0716523.1"/>
    <property type="molecule type" value="Genomic_DNA"/>
</dbReference>
<keyword evidence="5" id="KW-0256">Endoplasmic reticulum</keyword>
<feature type="domain" description="DUF676" evidence="8">
    <location>
        <begin position="26"/>
        <end position="157"/>
    </location>
</feature>
<comment type="caution">
    <text evidence="9">The sequence shown here is derived from an EMBL/GenBank/DDBJ whole genome shotgun (WGS) entry which is preliminary data.</text>
</comment>
<name>A0AA40DYS2_9PEZI</name>
<proteinExistence type="inferred from homology"/>